<comment type="caution">
    <text evidence="2">The sequence shown here is derived from an EMBL/GenBank/DDBJ whole genome shotgun (WGS) entry which is preliminary data.</text>
</comment>
<dbReference type="AlphaFoldDB" id="A0A318E8R1"/>
<accession>A0A318E8R1</accession>
<dbReference type="EMBL" id="QICN01000010">
    <property type="protein sequence ID" value="PXV65242.1"/>
    <property type="molecule type" value="Genomic_DNA"/>
</dbReference>
<gene>
    <name evidence="2" type="ORF">C8D93_11060</name>
</gene>
<evidence type="ECO:0000256" key="1">
    <source>
        <dbReference type="SAM" id="Phobius"/>
    </source>
</evidence>
<sequence length="116" mass="12935">MIRIAGVFAVIAIAGLIGVSTWATGHVSIVPAIQDLIANPSAGYTPWLVATLFDAYFGFIWFWLWIAYKETRWSMRLLWLVLVLGLGNIAMGAYMLIRIARLPRGATVEDLLLRRA</sequence>
<protein>
    <submittedName>
        <fullName evidence="2">Uncharacterized protein DUF1475</fullName>
    </submittedName>
</protein>
<dbReference type="InterPro" id="IPR009943">
    <property type="entry name" value="DUF1475"/>
</dbReference>
<proteinExistence type="predicted"/>
<dbReference type="OrthoDB" id="194531at2"/>
<dbReference type="Pfam" id="PF07343">
    <property type="entry name" value="DUF1475"/>
    <property type="match status" value="1"/>
</dbReference>
<organism evidence="2 3">
    <name type="scientific">Sinimarinibacterium flocculans</name>
    <dbReference type="NCBI Taxonomy" id="985250"/>
    <lineage>
        <taxon>Bacteria</taxon>
        <taxon>Pseudomonadati</taxon>
        <taxon>Pseudomonadota</taxon>
        <taxon>Gammaproteobacteria</taxon>
        <taxon>Nevskiales</taxon>
        <taxon>Nevskiaceae</taxon>
        <taxon>Sinimarinibacterium</taxon>
    </lineage>
</organism>
<feature type="transmembrane region" description="Helical" evidence="1">
    <location>
        <begin position="77"/>
        <end position="97"/>
    </location>
</feature>
<keyword evidence="1" id="KW-1133">Transmembrane helix</keyword>
<dbReference type="RefSeq" id="WP_110266283.1">
    <property type="nucleotide sequence ID" value="NZ_CAWNXA010000010.1"/>
</dbReference>
<reference evidence="2 3" key="1">
    <citation type="submission" date="2018-04" db="EMBL/GenBank/DDBJ databases">
        <title>Genomic Encyclopedia of Type Strains, Phase IV (KMG-IV): sequencing the most valuable type-strain genomes for metagenomic binning, comparative biology and taxonomic classification.</title>
        <authorList>
            <person name="Goeker M."/>
        </authorList>
    </citation>
    <scope>NUCLEOTIDE SEQUENCE [LARGE SCALE GENOMIC DNA]</scope>
    <source>
        <strain evidence="2 3">DSM 104150</strain>
    </source>
</reference>
<name>A0A318E8R1_9GAMM</name>
<feature type="transmembrane region" description="Helical" evidence="1">
    <location>
        <begin position="47"/>
        <end position="65"/>
    </location>
</feature>
<evidence type="ECO:0000313" key="2">
    <source>
        <dbReference type="EMBL" id="PXV65242.1"/>
    </source>
</evidence>
<keyword evidence="3" id="KW-1185">Reference proteome</keyword>
<dbReference type="Proteomes" id="UP000248330">
    <property type="component" value="Unassembled WGS sequence"/>
</dbReference>
<keyword evidence="1" id="KW-0472">Membrane</keyword>
<evidence type="ECO:0000313" key="3">
    <source>
        <dbReference type="Proteomes" id="UP000248330"/>
    </source>
</evidence>
<keyword evidence="1" id="KW-0812">Transmembrane</keyword>